<name>A0A4C1ZH02_EUMVA</name>
<proteinExistence type="predicted"/>
<keyword evidence="2" id="KW-1185">Reference proteome</keyword>
<dbReference type="EMBL" id="BGZK01001835">
    <property type="protein sequence ID" value="GBP87100.1"/>
    <property type="molecule type" value="Genomic_DNA"/>
</dbReference>
<reference evidence="1 2" key="1">
    <citation type="journal article" date="2019" name="Commun. Biol.">
        <title>The bagworm genome reveals a unique fibroin gene that provides high tensile strength.</title>
        <authorList>
            <person name="Kono N."/>
            <person name="Nakamura H."/>
            <person name="Ohtoshi R."/>
            <person name="Tomita M."/>
            <person name="Numata K."/>
            <person name="Arakawa K."/>
        </authorList>
    </citation>
    <scope>NUCLEOTIDE SEQUENCE [LARGE SCALE GENOMIC DNA]</scope>
</reference>
<protein>
    <submittedName>
        <fullName evidence="1">Uncharacterized protein</fullName>
    </submittedName>
</protein>
<sequence>MTKGTRADEVNAYSKRSVLGNIEKKLNLKENIRAHSADSELAKLFLMLESESVIMDKQAYEPPKSRKSPRFMDIHDHRIIIELTTLLGKNRISNGGTNRMMKGEWGDGGEWVTKILIHALPL</sequence>
<gene>
    <name evidence="1" type="ORF">EVAR_66434_1</name>
</gene>
<evidence type="ECO:0000313" key="2">
    <source>
        <dbReference type="Proteomes" id="UP000299102"/>
    </source>
</evidence>
<evidence type="ECO:0000313" key="1">
    <source>
        <dbReference type="EMBL" id="GBP87100.1"/>
    </source>
</evidence>
<dbReference type="AlphaFoldDB" id="A0A4C1ZH02"/>
<organism evidence="1 2">
    <name type="scientific">Eumeta variegata</name>
    <name type="common">Bagworm moth</name>
    <name type="synonym">Eumeta japonica</name>
    <dbReference type="NCBI Taxonomy" id="151549"/>
    <lineage>
        <taxon>Eukaryota</taxon>
        <taxon>Metazoa</taxon>
        <taxon>Ecdysozoa</taxon>
        <taxon>Arthropoda</taxon>
        <taxon>Hexapoda</taxon>
        <taxon>Insecta</taxon>
        <taxon>Pterygota</taxon>
        <taxon>Neoptera</taxon>
        <taxon>Endopterygota</taxon>
        <taxon>Lepidoptera</taxon>
        <taxon>Glossata</taxon>
        <taxon>Ditrysia</taxon>
        <taxon>Tineoidea</taxon>
        <taxon>Psychidae</taxon>
        <taxon>Oiketicinae</taxon>
        <taxon>Eumeta</taxon>
    </lineage>
</organism>
<comment type="caution">
    <text evidence="1">The sequence shown here is derived from an EMBL/GenBank/DDBJ whole genome shotgun (WGS) entry which is preliminary data.</text>
</comment>
<accession>A0A4C1ZH02</accession>
<dbReference type="Proteomes" id="UP000299102">
    <property type="component" value="Unassembled WGS sequence"/>
</dbReference>